<keyword evidence="1" id="KW-0472">Membrane</keyword>
<feature type="transmembrane region" description="Helical" evidence="1">
    <location>
        <begin position="163"/>
        <end position="191"/>
    </location>
</feature>
<dbReference type="EMBL" id="BGPR01021707">
    <property type="protein sequence ID" value="GBN87239.1"/>
    <property type="molecule type" value="Genomic_DNA"/>
</dbReference>
<keyword evidence="1" id="KW-1133">Transmembrane helix</keyword>
<organism evidence="2 3">
    <name type="scientific">Araneus ventricosus</name>
    <name type="common">Orbweaver spider</name>
    <name type="synonym">Epeira ventricosa</name>
    <dbReference type="NCBI Taxonomy" id="182803"/>
    <lineage>
        <taxon>Eukaryota</taxon>
        <taxon>Metazoa</taxon>
        <taxon>Ecdysozoa</taxon>
        <taxon>Arthropoda</taxon>
        <taxon>Chelicerata</taxon>
        <taxon>Arachnida</taxon>
        <taxon>Araneae</taxon>
        <taxon>Araneomorphae</taxon>
        <taxon>Entelegynae</taxon>
        <taxon>Araneoidea</taxon>
        <taxon>Araneidae</taxon>
        <taxon>Araneus</taxon>
    </lineage>
</organism>
<dbReference type="OrthoDB" id="6453745at2759"/>
<sequence length="370" mass="42552">MFRIFSKEIYDLRNPFWIINSLNSARKRRISQIYYKFYSNYLFAALPVYAVYLLINGLIAGYNDDIKLVFGYMLEQFCLIMLWCSMLNQKKNLRFLVVSILSHGTLSVHRPKKTFIDFAKIFCINGMIPALLSTLLFLRTSEEEEYKNWTFGQTIGNPICQKVVIFIGLHIYITVSIEFLCDTILSICGLIKHCRQYILKYSNNLKSLDFNTLSNKHVGILKDYNIMEKNILHLKEILSVPSFLILACCFFNLYVALNYGLEEDRLSDIIIEFVASVFVGIAGITLMVIYSSQIPENMMKIKAAAGHLIEKYQLSVFNGGKVYCTLDRIEKKEVIFLTACGVVDFKKSFLLTASGALLTYGLLIIQWKVK</sequence>
<evidence type="ECO:0008006" key="4">
    <source>
        <dbReference type="Google" id="ProtNLM"/>
    </source>
</evidence>
<evidence type="ECO:0000313" key="2">
    <source>
        <dbReference type="EMBL" id="GBN87239.1"/>
    </source>
</evidence>
<feature type="transmembrane region" description="Helical" evidence="1">
    <location>
        <begin position="37"/>
        <end position="62"/>
    </location>
</feature>
<keyword evidence="1" id="KW-0812">Transmembrane</keyword>
<comment type="caution">
    <text evidence="2">The sequence shown here is derived from an EMBL/GenBank/DDBJ whole genome shotgun (WGS) entry which is preliminary data.</text>
</comment>
<feature type="transmembrane region" description="Helical" evidence="1">
    <location>
        <begin position="349"/>
        <end position="367"/>
    </location>
</feature>
<feature type="transmembrane region" description="Helical" evidence="1">
    <location>
        <begin position="118"/>
        <end position="138"/>
    </location>
</feature>
<reference evidence="2 3" key="1">
    <citation type="journal article" date="2019" name="Sci. Rep.">
        <title>Orb-weaving spider Araneus ventricosus genome elucidates the spidroin gene catalogue.</title>
        <authorList>
            <person name="Kono N."/>
            <person name="Nakamura H."/>
            <person name="Ohtoshi R."/>
            <person name="Moran D.A.P."/>
            <person name="Shinohara A."/>
            <person name="Yoshida Y."/>
            <person name="Fujiwara M."/>
            <person name="Mori M."/>
            <person name="Tomita M."/>
            <person name="Arakawa K."/>
        </authorList>
    </citation>
    <scope>NUCLEOTIDE SEQUENCE [LARGE SCALE GENOMIC DNA]</scope>
</reference>
<evidence type="ECO:0000256" key="1">
    <source>
        <dbReference type="SAM" id="Phobius"/>
    </source>
</evidence>
<dbReference type="AlphaFoldDB" id="A0A4Y2SIX9"/>
<feature type="transmembrane region" description="Helical" evidence="1">
    <location>
        <begin position="237"/>
        <end position="257"/>
    </location>
</feature>
<protein>
    <recommendedName>
        <fullName evidence="4">Gustatory receptor</fullName>
    </recommendedName>
</protein>
<proteinExistence type="predicted"/>
<feature type="transmembrane region" description="Helical" evidence="1">
    <location>
        <begin position="269"/>
        <end position="290"/>
    </location>
</feature>
<name>A0A4Y2SIX9_ARAVE</name>
<evidence type="ECO:0000313" key="3">
    <source>
        <dbReference type="Proteomes" id="UP000499080"/>
    </source>
</evidence>
<feature type="transmembrane region" description="Helical" evidence="1">
    <location>
        <begin position="68"/>
        <end position="87"/>
    </location>
</feature>
<accession>A0A4Y2SIX9</accession>
<keyword evidence="3" id="KW-1185">Reference proteome</keyword>
<gene>
    <name evidence="2" type="ORF">AVEN_56514_1</name>
</gene>
<dbReference type="Proteomes" id="UP000499080">
    <property type="component" value="Unassembled WGS sequence"/>
</dbReference>